<protein>
    <submittedName>
        <fullName evidence="9">Peptide ABC transporter permease</fullName>
    </submittedName>
</protein>
<feature type="coiled-coil region" evidence="6">
    <location>
        <begin position="281"/>
        <end position="315"/>
    </location>
</feature>
<feature type="transmembrane region" description="Helical" evidence="7">
    <location>
        <begin position="516"/>
        <end position="536"/>
    </location>
</feature>
<dbReference type="InterPro" id="IPR038766">
    <property type="entry name" value="Membrane_comp_ABC_pdt"/>
</dbReference>
<proteinExistence type="predicted"/>
<comment type="caution">
    <text evidence="9">The sequence shown here is derived from an EMBL/GenBank/DDBJ whole genome shotgun (WGS) entry which is preliminary data.</text>
</comment>
<keyword evidence="2" id="KW-1003">Cell membrane</keyword>
<evidence type="ECO:0000259" key="8">
    <source>
        <dbReference type="Pfam" id="PF02687"/>
    </source>
</evidence>
<gene>
    <name evidence="9" type="ORF">A9Q68_02300</name>
</gene>
<evidence type="ECO:0000256" key="2">
    <source>
        <dbReference type="ARBA" id="ARBA00022475"/>
    </source>
</evidence>
<dbReference type="STRING" id="1856638.A9Q68_02300"/>
<organism evidence="9 10">
    <name type="scientific">Streptococcus bovimastitidis</name>
    <dbReference type="NCBI Taxonomy" id="1856638"/>
    <lineage>
        <taxon>Bacteria</taxon>
        <taxon>Bacillati</taxon>
        <taxon>Bacillota</taxon>
        <taxon>Bacilli</taxon>
        <taxon>Lactobacillales</taxon>
        <taxon>Streptococcaceae</taxon>
        <taxon>Streptococcus</taxon>
    </lineage>
</organism>
<feature type="transmembrane region" description="Helical" evidence="7">
    <location>
        <begin position="20"/>
        <end position="37"/>
    </location>
</feature>
<dbReference type="InterPro" id="IPR003838">
    <property type="entry name" value="ABC3_permease_C"/>
</dbReference>
<evidence type="ECO:0000256" key="4">
    <source>
        <dbReference type="ARBA" id="ARBA00022989"/>
    </source>
</evidence>
<feature type="transmembrane region" description="Helical" evidence="7">
    <location>
        <begin position="395"/>
        <end position="419"/>
    </location>
</feature>
<sequence length="878" mass="98118">MTKSFWKDLRRSIWATKSRFISLILLMALGSFALVGLKVTSPDMARSANTYIKTHQMMDLAVVTSYGFSADDKEELKKVSHAEIDYGHLLDAEIGKNQESIRLFSNPKVISKVTLTKGRLPKNNQEIALASWQDKNYKIGQSITLSTPKDNLLKEKRLKIVGFVSASDIWSKENLGASQTGDGNLALYGFLSPSNFQIGNNIAKVTFKDLKTLNAFSEDYKMEVQLMQEKIEELLADNDEKRLSELKSDALEKFKEPEEKINKALGELKTQEQSLKGLPSLPQVIESRKQLEEAKAKLQTESRKLQVNKAEVNKLTKPTYQVYNRSTFPGGQGYQIYDTSMGSISQVGNIFPVVLYLVAALVAFTTMTRFVDEERINSGLYLALGFGPKDILKKFLIYGFLASFIGSTIGIIGGTYFLSDMIAKIITQPLVIGKTNLDFYWSYAGIAYFLASLSALLPVYIIVRRELFQVPAQLLLPKPPSKGSKILLEKIPFIWKQLSFTQKVTARNIFRYKQRMLMTIFGVAGSVALLFSGLGIQSSLSKVVEHQFQHLTPFHVMVVGKDKDEEATRKLEKALASDIAIKKQEKISFSTLHLAIKGQNSKITTSVIASPKESLSPLINLKDVSGEKSLSIPAQGVVISQKLAHFYQVKTGQELTLKNEKNQEFNVEVVAISDMNVGHYLFMSESYAQTKFGQLTFSPAYLLALKNGSLNHVKSFAKKMLNKEGVEAVSQNTVIIEMVTSIVSSLKQIMTLLVVLSLLLALVILYNLTAINIAERLRELSTIKVLGFFDKEVTLYIYRETILLSLIGIVIGFIGGKYLHQLLMSLMGSSDMNFGYQVDTYVYVIPVIAISFIVSFLAILVHRQLKHLDMLEALKSVD</sequence>
<evidence type="ECO:0000256" key="6">
    <source>
        <dbReference type="SAM" id="Coils"/>
    </source>
</evidence>
<evidence type="ECO:0000256" key="5">
    <source>
        <dbReference type="ARBA" id="ARBA00023136"/>
    </source>
</evidence>
<feature type="coiled-coil region" evidence="6">
    <location>
        <begin position="217"/>
        <end position="244"/>
    </location>
</feature>
<dbReference type="Proteomes" id="UP000182015">
    <property type="component" value="Unassembled WGS sequence"/>
</dbReference>
<dbReference type="EMBL" id="LZDD01000001">
    <property type="protein sequence ID" value="OJF72392.1"/>
    <property type="molecule type" value="Genomic_DNA"/>
</dbReference>
<reference evidence="10" key="1">
    <citation type="submission" date="2016-06" db="EMBL/GenBank/DDBJ databases">
        <authorList>
            <person name="de Vries S.P.W."/>
            <person name="Hadjirin N.F."/>
            <person name="Lay E.M."/>
            <person name="Zadoks R.N."/>
            <person name="Peacock S.J."/>
            <person name="Parkhill J."/>
            <person name="Grant A.J."/>
            <person name="Mcdougall S."/>
            <person name="Holmes M.A."/>
        </authorList>
    </citation>
    <scope>NUCLEOTIDE SEQUENCE [LARGE SCALE GENOMIC DNA]</scope>
    <source>
        <strain evidence="10">NZ1587</strain>
    </source>
</reference>
<dbReference type="OrthoDB" id="5137249at2"/>
<dbReference type="PANTHER" id="PTHR30287">
    <property type="entry name" value="MEMBRANE COMPONENT OF PREDICTED ABC SUPERFAMILY METABOLITE UPTAKE TRANSPORTER"/>
    <property type="match status" value="1"/>
</dbReference>
<evidence type="ECO:0000256" key="7">
    <source>
        <dbReference type="SAM" id="Phobius"/>
    </source>
</evidence>
<comment type="subcellular location">
    <subcellularLocation>
        <location evidence="1">Cell membrane</location>
        <topology evidence="1">Multi-pass membrane protein</topology>
    </subcellularLocation>
</comment>
<feature type="transmembrane region" description="Helical" evidence="7">
    <location>
        <begin position="439"/>
        <end position="463"/>
    </location>
</feature>
<keyword evidence="10" id="KW-1185">Reference proteome</keyword>
<evidence type="ECO:0000313" key="9">
    <source>
        <dbReference type="EMBL" id="OJF72392.1"/>
    </source>
</evidence>
<keyword evidence="4 7" id="KW-1133">Transmembrane helix</keyword>
<dbReference type="PANTHER" id="PTHR30287:SF1">
    <property type="entry name" value="INNER MEMBRANE PROTEIN"/>
    <property type="match status" value="1"/>
</dbReference>
<dbReference type="RefSeq" id="WP_071793049.1">
    <property type="nucleotide sequence ID" value="NZ_LZDD01000001.1"/>
</dbReference>
<feature type="transmembrane region" description="Helical" evidence="7">
    <location>
        <begin position="840"/>
        <end position="861"/>
    </location>
</feature>
<name>A0A1L8MNR7_9STRE</name>
<keyword evidence="6" id="KW-0175">Coiled coil</keyword>
<dbReference type="Pfam" id="PF02687">
    <property type="entry name" value="FtsX"/>
    <property type="match status" value="2"/>
</dbReference>
<feature type="transmembrane region" description="Helical" evidence="7">
    <location>
        <begin position="801"/>
        <end position="820"/>
    </location>
</feature>
<dbReference type="GO" id="GO:0005886">
    <property type="term" value="C:plasma membrane"/>
    <property type="evidence" value="ECO:0007669"/>
    <property type="project" value="UniProtKB-SubCell"/>
</dbReference>
<feature type="transmembrane region" description="Helical" evidence="7">
    <location>
        <begin position="350"/>
        <end position="371"/>
    </location>
</feature>
<keyword evidence="3 7" id="KW-0812">Transmembrane</keyword>
<feature type="domain" description="ABC3 transporter permease C-terminal" evidence="8">
    <location>
        <begin position="752"/>
        <end position="861"/>
    </location>
</feature>
<dbReference type="AlphaFoldDB" id="A0A1L8MNR7"/>
<accession>A0A1L8MNR7</accession>
<evidence type="ECO:0000313" key="10">
    <source>
        <dbReference type="Proteomes" id="UP000182015"/>
    </source>
</evidence>
<feature type="transmembrane region" description="Helical" evidence="7">
    <location>
        <begin position="749"/>
        <end position="768"/>
    </location>
</feature>
<keyword evidence="5 7" id="KW-0472">Membrane</keyword>
<evidence type="ECO:0000256" key="3">
    <source>
        <dbReference type="ARBA" id="ARBA00022692"/>
    </source>
</evidence>
<feature type="domain" description="ABC3 transporter permease C-terminal" evidence="8">
    <location>
        <begin position="349"/>
        <end position="466"/>
    </location>
</feature>
<evidence type="ECO:0000256" key="1">
    <source>
        <dbReference type="ARBA" id="ARBA00004651"/>
    </source>
</evidence>